<feature type="non-terminal residue" evidence="1">
    <location>
        <position position="1"/>
    </location>
</feature>
<dbReference type="AlphaFoldDB" id="A0ABC8RR49"/>
<comment type="caution">
    <text evidence="1">The sequence shown here is derived from an EMBL/GenBank/DDBJ whole genome shotgun (WGS) entry which is preliminary data.</text>
</comment>
<dbReference type="Proteomes" id="UP001642360">
    <property type="component" value="Unassembled WGS sequence"/>
</dbReference>
<proteinExistence type="predicted"/>
<protein>
    <submittedName>
        <fullName evidence="1">Uncharacterized protein</fullName>
    </submittedName>
</protein>
<organism evidence="1 2">
    <name type="scientific">Ilex paraguariensis</name>
    <name type="common">yerba mate</name>
    <dbReference type="NCBI Taxonomy" id="185542"/>
    <lineage>
        <taxon>Eukaryota</taxon>
        <taxon>Viridiplantae</taxon>
        <taxon>Streptophyta</taxon>
        <taxon>Embryophyta</taxon>
        <taxon>Tracheophyta</taxon>
        <taxon>Spermatophyta</taxon>
        <taxon>Magnoliopsida</taxon>
        <taxon>eudicotyledons</taxon>
        <taxon>Gunneridae</taxon>
        <taxon>Pentapetalae</taxon>
        <taxon>asterids</taxon>
        <taxon>campanulids</taxon>
        <taxon>Aquifoliales</taxon>
        <taxon>Aquifoliaceae</taxon>
        <taxon>Ilex</taxon>
    </lineage>
</organism>
<accession>A0ABC8RR49</accession>
<evidence type="ECO:0000313" key="1">
    <source>
        <dbReference type="EMBL" id="CAK9147277.1"/>
    </source>
</evidence>
<keyword evidence="2" id="KW-1185">Reference proteome</keyword>
<evidence type="ECO:0000313" key="2">
    <source>
        <dbReference type="Proteomes" id="UP001642360"/>
    </source>
</evidence>
<sequence>RSLHLTKKNRKNGLRKWCEKQGADCLTKKKREQRESLILMWRNRNDVVSGRVFKKKLQKSLKTMPLN</sequence>
<name>A0ABC8RR49_9AQUA</name>
<reference evidence="1 2" key="1">
    <citation type="submission" date="2024-02" db="EMBL/GenBank/DDBJ databases">
        <authorList>
            <person name="Vignale AGUSTIN F."/>
            <person name="Sosa J E."/>
            <person name="Modenutti C."/>
        </authorList>
    </citation>
    <scope>NUCLEOTIDE SEQUENCE [LARGE SCALE GENOMIC DNA]</scope>
</reference>
<dbReference type="EMBL" id="CAUOFW020001663">
    <property type="protein sequence ID" value="CAK9147277.1"/>
    <property type="molecule type" value="Genomic_DNA"/>
</dbReference>
<gene>
    <name evidence="1" type="ORF">ILEXP_LOCUS15161</name>
</gene>